<name>A0A5D0MIM3_9BACT</name>
<keyword evidence="2" id="KW-1185">Reference proteome</keyword>
<comment type="caution">
    <text evidence="1">The sequence shown here is derived from an EMBL/GenBank/DDBJ whole genome shotgun (WGS) entry which is preliminary data.</text>
</comment>
<dbReference type="InterPro" id="IPR029062">
    <property type="entry name" value="Class_I_gatase-like"/>
</dbReference>
<sequence length="607" mass="70670">MNNFKKLLIVAAILIFAGVLTQTFRIMYFSKFIDIEQSLPEIKVEYVSETSIPKDTYKILVLAEKNGETDRMILNNVVKTFDNGKLNYEVLLMEEIENKEFDEFNMLVVATEDYSNFSQYEELSKFLTEGGALVLLTRTFDQEINSISGIDSNYKFINDIGIVFRERIFPGLADMEIGELLDHSLLDVRLKDDIEIVATTKNNKPLIWVRNMGKGRVVYVNSSILEDKLNRGLLLQTVGLGSNTFLSTIYNSKLFYIDDFPAPMKPGSDPVVEKYYGVSNRNFYKHIWWSAMYNLAKKYDLKYTGVMIGLYNQDVNPPFENFNREDIKDFEYFGRKLIEIGGEIGIHGYNHNSLGIDGEIDFEEYDYRSWKTVGNMEKSLEKLQKLIAKIFGDIRIYTYVPPSNLLPASGKEAVFSSLKDIKVLGGVFYGDKSQKGLLMQEFGEDPDYRGVYAVPRISSGYLYNKVKMWEIYNAIAHLGFFNHFIHPDDLLDYERSGNLNWEKLYGELEKIISEVHNNHFYLRGMTSMEFVEYFEKYLKLKVFWKREGNLISVYYENYTEPVYHLLKLKNERIKDVQNGSFAQFYKEKDIRFYLIKGENKKIGIELL</sequence>
<organism evidence="1 2">
    <name type="scientific">Candidatus Mcinerneyibacterium aminivorans</name>
    <dbReference type="NCBI Taxonomy" id="2703815"/>
    <lineage>
        <taxon>Bacteria</taxon>
        <taxon>Candidatus Macinerneyibacteriota</taxon>
        <taxon>Candidatus Mcinerneyibacteria</taxon>
        <taxon>Candidatus Mcinerneyibacteriales</taxon>
        <taxon>Candidatus Mcinerneyibacteriaceae</taxon>
        <taxon>Candidatus Mcinerneyibacterium</taxon>
    </lineage>
</organism>
<protein>
    <submittedName>
        <fullName evidence="1">DUF2194 domain-containing protein</fullName>
    </submittedName>
</protein>
<dbReference type="SUPFAM" id="SSF52317">
    <property type="entry name" value="Class I glutamine amidotransferase-like"/>
    <property type="match status" value="1"/>
</dbReference>
<dbReference type="Pfam" id="PF09960">
    <property type="entry name" value="DUF2194"/>
    <property type="match status" value="1"/>
</dbReference>
<dbReference type="InterPro" id="IPR018695">
    <property type="entry name" value="DUF2194"/>
</dbReference>
<evidence type="ECO:0000313" key="1">
    <source>
        <dbReference type="EMBL" id="TYB31088.1"/>
    </source>
</evidence>
<gene>
    <name evidence="1" type="ORF">FXF47_05900</name>
</gene>
<proteinExistence type="predicted"/>
<dbReference type="SUPFAM" id="SSF88713">
    <property type="entry name" value="Glycoside hydrolase/deacetylase"/>
    <property type="match status" value="1"/>
</dbReference>
<dbReference type="InterPro" id="IPR011330">
    <property type="entry name" value="Glyco_hydro/deAcase_b/a-brl"/>
</dbReference>
<reference evidence="1" key="1">
    <citation type="submission" date="2019-08" db="EMBL/GenBank/DDBJ databases">
        <title>Genomic characterization of a novel candidate phylum (ARYD3) from a high temperature, high salinity tertiary oil reservoir in north central Oklahoma, USA.</title>
        <authorList>
            <person name="Youssef N.H."/>
            <person name="Yadav A."/>
            <person name="Elshahed M.S."/>
        </authorList>
    </citation>
    <scope>NUCLEOTIDE SEQUENCE [LARGE SCALE GENOMIC DNA]</scope>
    <source>
        <strain evidence="1">ARYD3</strain>
    </source>
</reference>
<dbReference type="Proteomes" id="UP000324143">
    <property type="component" value="Unassembled WGS sequence"/>
</dbReference>
<dbReference type="EMBL" id="VSIX01000056">
    <property type="protein sequence ID" value="TYB31088.1"/>
    <property type="molecule type" value="Genomic_DNA"/>
</dbReference>
<dbReference type="Gene3D" id="3.20.20.370">
    <property type="entry name" value="Glycoside hydrolase/deacetylase"/>
    <property type="match status" value="1"/>
</dbReference>
<evidence type="ECO:0000313" key="2">
    <source>
        <dbReference type="Proteomes" id="UP000324143"/>
    </source>
</evidence>
<accession>A0A5D0MIM3</accession>
<dbReference type="GO" id="GO:0005975">
    <property type="term" value="P:carbohydrate metabolic process"/>
    <property type="evidence" value="ECO:0007669"/>
    <property type="project" value="InterPro"/>
</dbReference>
<dbReference type="AlphaFoldDB" id="A0A5D0MIM3"/>